<accession>A0ABP4X8R0</accession>
<comment type="caution">
    <text evidence="1">The sequence shown here is derived from an EMBL/GenBank/DDBJ whole genome shotgun (WGS) entry which is preliminary data.</text>
</comment>
<evidence type="ECO:0000313" key="1">
    <source>
        <dbReference type="EMBL" id="GAA1773212.1"/>
    </source>
</evidence>
<organism evidence="1 2">
    <name type="scientific">Luedemannella helvata</name>
    <dbReference type="NCBI Taxonomy" id="349315"/>
    <lineage>
        <taxon>Bacteria</taxon>
        <taxon>Bacillati</taxon>
        <taxon>Actinomycetota</taxon>
        <taxon>Actinomycetes</taxon>
        <taxon>Micromonosporales</taxon>
        <taxon>Micromonosporaceae</taxon>
        <taxon>Luedemannella</taxon>
    </lineage>
</organism>
<evidence type="ECO:0008006" key="3">
    <source>
        <dbReference type="Google" id="ProtNLM"/>
    </source>
</evidence>
<dbReference type="EMBL" id="BAAALS010000034">
    <property type="protein sequence ID" value="GAA1773212.1"/>
    <property type="molecule type" value="Genomic_DNA"/>
</dbReference>
<reference evidence="2" key="1">
    <citation type="journal article" date="2019" name="Int. J. Syst. Evol. Microbiol.">
        <title>The Global Catalogue of Microorganisms (GCM) 10K type strain sequencing project: providing services to taxonomists for standard genome sequencing and annotation.</title>
        <authorList>
            <consortium name="The Broad Institute Genomics Platform"/>
            <consortium name="The Broad Institute Genome Sequencing Center for Infectious Disease"/>
            <person name="Wu L."/>
            <person name="Ma J."/>
        </authorList>
    </citation>
    <scope>NUCLEOTIDE SEQUENCE [LARGE SCALE GENOMIC DNA]</scope>
    <source>
        <strain evidence="2">JCM 13249</strain>
    </source>
</reference>
<protein>
    <recommendedName>
        <fullName evidence="3">Restriction endonuclease type IV Mrr domain-containing protein</fullName>
    </recommendedName>
</protein>
<name>A0ABP4X8R0_9ACTN</name>
<dbReference type="Proteomes" id="UP001500655">
    <property type="component" value="Unassembled WGS sequence"/>
</dbReference>
<proteinExistence type="predicted"/>
<evidence type="ECO:0000313" key="2">
    <source>
        <dbReference type="Proteomes" id="UP001500655"/>
    </source>
</evidence>
<dbReference type="InterPro" id="IPR011335">
    <property type="entry name" value="Restrct_endonuc-II-like"/>
</dbReference>
<gene>
    <name evidence="1" type="ORF">GCM10009681_50930</name>
</gene>
<sequence length="289" mass="33085">MAAICWNKAPFERYVRMALHEHPELLARLDFSQVKRSVAGTVVQLLATDARYHQTTLGLMVELSEMTVFPNLSSQVDADQLITRARKAIDALRAITRQYRADLDGQERAQARQRADQARLAAQRSYDEALGQIKSDFVRLDASGDPQGRGRRFETVLYRLFELHDMQPRIAYSLPHEQIDGSFTFNTDDYLLEAKWCKPRIEREQADVFAAKIHRKGRNTLGLFVSVSGFTQGFLEVPHASGCPFITLDGDDIYLVLDGRIRFDEVLQTKRRHLNDTGNCHLPVRSFFR</sequence>
<keyword evidence="2" id="KW-1185">Reference proteome</keyword>
<dbReference type="SUPFAM" id="SSF52980">
    <property type="entry name" value="Restriction endonuclease-like"/>
    <property type="match status" value="1"/>
</dbReference>